<dbReference type="Proteomes" id="UP000662857">
    <property type="component" value="Chromosome"/>
</dbReference>
<dbReference type="InterPro" id="IPR053137">
    <property type="entry name" value="NLR-like"/>
</dbReference>
<dbReference type="SUPFAM" id="SSF52540">
    <property type="entry name" value="P-loop containing nucleoside triphosphate hydrolases"/>
    <property type="match status" value="1"/>
</dbReference>
<dbReference type="NCBIfam" id="NF040586">
    <property type="entry name" value="FxSxx_TPR"/>
    <property type="match status" value="1"/>
</dbReference>
<dbReference type="GO" id="GO:0043531">
    <property type="term" value="F:ADP binding"/>
    <property type="evidence" value="ECO:0007669"/>
    <property type="project" value="InterPro"/>
</dbReference>
<dbReference type="Gene3D" id="3.40.50.300">
    <property type="entry name" value="P-loop containing nucleotide triphosphate hydrolases"/>
    <property type="match status" value="1"/>
</dbReference>
<evidence type="ECO:0000256" key="1">
    <source>
        <dbReference type="SAM" id="MobiDB-lite"/>
    </source>
</evidence>
<dbReference type="Pfam" id="PF25000">
    <property type="entry name" value="DUF7779"/>
    <property type="match status" value="1"/>
</dbReference>
<dbReference type="PANTHER" id="PTHR46082">
    <property type="entry name" value="ATP/GTP-BINDING PROTEIN-RELATED"/>
    <property type="match status" value="1"/>
</dbReference>
<evidence type="ECO:0000259" key="2">
    <source>
        <dbReference type="Pfam" id="PF00931"/>
    </source>
</evidence>
<organism evidence="4 5">
    <name type="scientific">Natronosporangium hydrolyticum</name>
    <dbReference type="NCBI Taxonomy" id="2811111"/>
    <lineage>
        <taxon>Bacteria</taxon>
        <taxon>Bacillati</taxon>
        <taxon>Actinomycetota</taxon>
        <taxon>Actinomycetes</taxon>
        <taxon>Micromonosporales</taxon>
        <taxon>Micromonosporaceae</taxon>
        <taxon>Natronosporangium</taxon>
    </lineage>
</organism>
<dbReference type="Pfam" id="PF00931">
    <property type="entry name" value="NB-ARC"/>
    <property type="match status" value="1"/>
</dbReference>
<evidence type="ECO:0000313" key="5">
    <source>
        <dbReference type="Proteomes" id="UP000662857"/>
    </source>
</evidence>
<reference evidence="4" key="1">
    <citation type="submission" date="2021-02" db="EMBL/GenBank/DDBJ databases">
        <title>Natrosporangium hydrolyticum gen. nov., sp. nov, a haloalkaliphilic actinobacterium from a soda solonchak soil.</title>
        <authorList>
            <person name="Sorokin D.Y."/>
            <person name="Khijniak T.V."/>
            <person name="Zakharycheva A.P."/>
            <person name="Boueva O.V."/>
            <person name="Ariskina E.V."/>
            <person name="Hahnke R.L."/>
            <person name="Bunk B."/>
            <person name="Sproer C."/>
            <person name="Schumann P."/>
            <person name="Evtushenko L.I."/>
            <person name="Kublanov I.V."/>
        </authorList>
    </citation>
    <scope>NUCLEOTIDE SEQUENCE</scope>
    <source>
        <strain evidence="4">DSM 106523</strain>
    </source>
</reference>
<dbReference type="NCBIfam" id="NF041121">
    <property type="entry name" value="SAV_2336_NTERM"/>
    <property type="match status" value="1"/>
</dbReference>
<dbReference type="InterPro" id="IPR047738">
    <property type="entry name" value="SAV_2336-like_N"/>
</dbReference>
<feature type="compositionally biased region" description="Low complexity" evidence="1">
    <location>
        <begin position="566"/>
        <end position="583"/>
    </location>
</feature>
<keyword evidence="5" id="KW-1185">Reference proteome</keyword>
<feature type="region of interest" description="Disordered" evidence="1">
    <location>
        <begin position="521"/>
        <end position="598"/>
    </location>
</feature>
<dbReference type="Pfam" id="PF13374">
    <property type="entry name" value="TPR_10"/>
    <property type="match status" value="1"/>
</dbReference>
<dbReference type="KEGG" id="nhy:JQS43_05515"/>
<dbReference type="InterPro" id="IPR002182">
    <property type="entry name" value="NB-ARC"/>
</dbReference>
<dbReference type="SUPFAM" id="SSF48452">
    <property type="entry name" value="TPR-like"/>
    <property type="match status" value="2"/>
</dbReference>
<protein>
    <submittedName>
        <fullName evidence="4">Tetratricopeptide repeat protein</fullName>
    </submittedName>
</protein>
<accession>A0A895YM82</accession>
<feature type="compositionally biased region" description="Basic and acidic residues" evidence="1">
    <location>
        <begin position="532"/>
        <end position="544"/>
    </location>
</feature>
<dbReference type="InterPro" id="IPR056681">
    <property type="entry name" value="DUF7779"/>
</dbReference>
<dbReference type="RefSeq" id="WP_239677984.1">
    <property type="nucleotide sequence ID" value="NZ_CP070499.1"/>
</dbReference>
<proteinExistence type="predicted"/>
<feature type="domain" description="NB-ARC" evidence="2">
    <location>
        <begin position="626"/>
        <end position="759"/>
    </location>
</feature>
<gene>
    <name evidence="4" type="ORF">JQS43_05515</name>
</gene>
<name>A0A895YM82_9ACTN</name>
<dbReference type="InterPro" id="IPR011990">
    <property type="entry name" value="TPR-like_helical_dom_sf"/>
</dbReference>
<feature type="compositionally biased region" description="Basic and acidic residues" evidence="1">
    <location>
        <begin position="42"/>
        <end position="60"/>
    </location>
</feature>
<dbReference type="Gene3D" id="1.25.40.10">
    <property type="entry name" value="Tetratricopeptide repeat domain"/>
    <property type="match status" value="2"/>
</dbReference>
<dbReference type="InterPro" id="IPR027417">
    <property type="entry name" value="P-loop_NTPase"/>
</dbReference>
<dbReference type="PANTHER" id="PTHR46082:SF6">
    <property type="entry name" value="AAA+ ATPASE DOMAIN-CONTAINING PROTEIN-RELATED"/>
    <property type="match status" value="1"/>
</dbReference>
<dbReference type="Pfam" id="PF13424">
    <property type="entry name" value="TPR_12"/>
    <property type="match status" value="2"/>
</dbReference>
<sequence>MSDPSWQQVAEAVWLATRISSSVPATALPSPARTPEVGRGLRRADSPPTSHDESRARRDPAGSGRPVPAVEASTMAGKMPAADPPRPRVTQPVLPGAGAIARRLRPLRQPVPSRHIRLLDEAATAERAAQDGLWLPVWTPAPAPRWDAVVVADDHVSMTIWWDQVAEFVALLRRQAAFHEVHLRRLHTDTKDPAEVQLSRPGRRHHPVGLPATDRQRIIFVLTDGAGPAWSAGVALPEVGRWARRAPVAIVQLLPQQHWHRSGLCPERLRLWAPRPGAANGELSWWRREPWLEPADESGSATERPVPVPVLELRPRWLAAWAQLVAGDHGGWLGLPAVLATRPAPAAVDTPAVPAEPGERRPAARQRVREFAARATPLAVRLAGLLAAAPLSVALIRELQHRLLPDSDATHLAEVLTSGLLRPVPEVAAGESPMVTLEFEPGVREELLTAGRRADAPRVWRVVEAVLGAAVPAVAQLSRVIDDPERTPLPPVTAETVAFLRVEQAVLRALSGRYLDRARRLDDQLGGPPETDTARHSTVGREDVTMDGPADIHQVRPPEREGVGVSTSSSPSATAPSTAAPRTPSKPPAIWGNIPPRNPNFTGRSKLLELLHEQMQGGATAVLPHALHGMGGVGKSHLAIEYVYRHQSEYDLIWWIPAERSAQIGASLVELAQRMNLPAGPDVASARNAVQEALRLGSPYAKWLLVFDNAESPEAVRQFFPAGGTGSIMVTSRNPHWASVARTLEVDVFTREESVQLLRLRGPDLDDVEADRLAEALGDLPLALEQAAAWRAETGMPAEEYLRLFERKRIDLLAQAAPMDYQLPVAAAWNVSLDRLVVSNPAAFRLLQLCSFLAPEPIPRTLLGGAHNTDVHPELNAALRDPMRLNRAIRDINRYALARVNHRTNSIQMHRLIQAVLNDRMSEPERESMRSSAHLLLASGDRNDPNSPANWRSYAELYPHVEASGAILSPVPWVQQLVENEAKYLYWGGDYEASLDLSRRAYETWRGQLGQDASATLKIGHWLGFMLYMLGHYAEAAQHNAEILAAYQRTTSEDSEELLKAVGAVAADRRVAGDFAAALEMEQDLYQRHVRALGIDDPNTLNAAHNLAVSLRLTGDLSRAYEVDQDTYERRVLLFGEDHAFTQESLLNLVIDRRELGEFITARIQMQDIVDRLRQEQGAEQTQTLRALRRLASAVRKAGDHRTARQLSEEARDGYASRYGENNPDALLAALGLAVDLRATGHFDEAVQLGEQVQDEYRRLFGADHPYTVAAQLNVAISRHLRGDVARSRQINEDGVSVLTRLLGADHPLSLAGAVNLANDLYAQGEVSAAHARDLETADRMRRVFGPEHPTTLICLGNLAMDLLAMDRQSEAYELHAEVSAGLHRALGENHPATVAGSDLTVRGTCDLDPMPL</sequence>
<feature type="compositionally biased region" description="Basic and acidic residues" evidence="1">
    <location>
        <begin position="553"/>
        <end position="562"/>
    </location>
</feature>
<feature type="region of interest" description="Disordered" evidence="1">
    <location>
        <begin position="20"/>
        <end position="69"/>
    </location>
</feature>
<dbReference type="EMBL" id="CP070499">
    <property type="protein sequence ID" value="QSB15796.1"/>
    <property type="molecule type" value="Genomic_DNA"/>
</dbReference>
<evidence type="ECO:0000313" key="4">
    <source>
        <dbReference type="EMBL" id="QSB15796.1"/>
    </source>
</evidence>
<feature type="domain" description="DUF7779" evidence="3">
    <location>
        <begin position="840"/>
        <end position="925"/>
    </location>
</feature>
<evidence type="ECO:0000259" key="3">
    <source>
        <dbReference type="Pfam" id="PF25000"/>
    </source>
</evidence>